<evidence type="ECO:0000256" key="3">
    <source>
        <dbReference type="ARBA" id="ARBA00023157"/>
    </source>
</evidence>
<dbReference type="Gene3D" id="2.10.25.10">
    <property type="entry name" value="Laminin"/>
    <property type="match status" value="1"/>
</dbReference>
<name>A0A3B3HMC3_ORYLA</name>
<reference evidence="6" key="3">
    <citation type="submission" date="2025-09" db="UniProtKB">
        <authorList>
            <consortium name="Ensembl"/>
        </authorList>
    </citation>
    <scope>IDENTIFICATION</scope>
    <source>
        <strain evidence="6">Hd-rR</strain>
    </source>
</reference>
<reference evidence="6" key="2">
    <citation type="submission" date="2025-08" db="UniProtKB">
        <authorList>
            <consortium name="Ensembl"/>
        </authorList>
    </citation>
    <scope>IDENTIFICATION</scope>
    <source>
        <strain evidence="6">Hd-rR</strain>
    </source>
</reference>
<dbReference type="InterPro" id="IPR000742">
    <property type="entry name" value="EGF"/>
</dbReference>
<evidence type="ECO:0000313" key="7">
    <source>
        <dbReference type="Proteomes" id="UP000001038"/>
    </source>
</evidence>
<evidence type="ECO:0000256" key="2">
    <source>
        <dbReference type="ARBA" id="ARBA00022737"/>
    </source>
</evidence>
<dbReference type="CDD" id="cd00054">
    <property type="entry name" value="EGF_CA"/>
    <property type="match status" value="1"/>
</dbReference>
<dbReference type="PROSITE" id="PS00010">
    <property type="entry name" value="ASX_HYDROXYL"/>
    <property type="match status" value="1"/>
</dbReference>
<dbReference type="AlphaFoldDB" id="A0A3B3HMC3"/>
<evidence type="ECO:0000259" key="5">
    <source>
        <dbReference type="PROSITE" id="PS50026"/>
    </source>
</evidence>
<feature type="domain" description="EGF-like" evidence="5">
    <location>
        <begin position="20"/>
        <end position="55"/>
    </location>
</feature>
<dbReference type="FunFam" id="2.10.25.10:FF:000061">
    <property type="entry name" value="Delta-like protein"/>
    <property type="match status" value="1"/>
</dbReference>
<reference evidence="6 7" key="1">
    <citation type="journal article" date="2007" name="Nature">
        <title>The medaka draft genome and insights into vertebrate genome evolution.</title>
        <authorList>
            <person name="Kasahara M."/>
            <person name="Naruse K."/>
            <person name="Sasaki S."/>
            <person name="Nakatani Y."/>
            <person name="Qu W."/>
            <person name="Ahsan B."/>
            <person name="Yamada T."/>
            <person name="Nagayasu Y."/>
            <person name="Doi K."/>
            <person name="Kasai Y."/>
            <person name="Jindo T."/>
            <person name="Kobayashi D."/>
            <person name="Shimada A."/>
            <person name="Toyoda A."/>
            <person name="Kuroki Y."/>
            <person name="Fujiyama A."/>
            <person name="Sasaki T."/>
            <person name="Shimizu A."/>
            <person name="Asakawa S."/>
            <person name="Shimizu N."/>
            <person name="Hashimoto S."/>
            <person name="Yang J."/>
            <person name="Lee Y."/>
            <person name="Matsushima K."/>
            <person name="Sugano S."/>
            <person name="Sakaizumi M."/>
            <person name="Narita T."/>
            <person name="Ohishi K."/>
            <person name="Haga S."/>
            <person name="Ohta F."/>
            <person name="Nomoto H."/>
            <person name="Nogata K."/>
            <person name="Morishita T."/>
            <person name="Endo T."/>
            <person name="Shin-I T."/>
            <person name="Takeda H."/>
            <person name="Morishita S."/>
            <person name="Kohara Y."/>
        </authorList>
    </citation>
    <scope>NUCLEOTIDE SEQUENCE [LARGE SCALE GENOMIC DNA]</scope>
    <source>
        <strain evidence="6 7">Hd-rR</strain>
    </source>
</reference>
<dbReference type="InterPro" id="IPR000152">
    <property type="entry name" value="EGF-type_Asp/Asn_hydroxyl_site"/>
</dbReference>
<dbReference type="InterPro" id="IPR013032">
    <property type="entry name" value="EGF-like_CS"/>
</dbReference>
<comment type="caution">
    <text evidence="4">Lacks conserved residue(s) required for the propagation of feature annotation.</text>
</comment>
<organism evidence="6 7">
    <name type="scientific">Oryzias latipes</name>
    <name type="common">Japanese rice fish</name>
    <name type="synonym">Japanese killifish</name>
    <dbReference type="NCBI Taxonomy" id="8090"/>
    <lineage>
        <taxon>Eukaryota</taxon>
        <taxon>Metazoa</taxon>
        <taxon>Chordata</taxon>
        <taxon>Craniata</taxon>
        <taxon>Vertebrata</taxon>
        <taxon>Euteleostomi</taxon>
        <taxon>Actinopterygii</taxon>
        <taxon>Neopterygii</taxon>
        <taxon>Teleostei</taxon>
        <taxon>Neoteleostei</taxon>
        <taxon>Acanthomorphata</taxon>
        <taxon>Ovalentaria</taxon>
        <taxon>Atherinomorphae</taxon>
        <taxon>Beloniformes</taxon>
        <taxon>Adrianichthyidae</taxon>
        <taxon>Oryziinae</taxon>
        <taxon>Oryzias</taxon>
    </lineage>
</organism>
<feature type="disulfide bond" evidence="4">
    <location>
        <begin position="45"/>
        <end position="54"/>
    </location>
</feature>
<keyword evidence="2" id="KW-0677">Repeat</keyword>
<dbReference type="PROSITE" id="PS01186">
    <property type="entry name" value="EGF_2"/>
    <property type="match status" value="1"/>
</dbReference>
<keyword evidence="7" id="KW-1185">Reference proteome</keyword>
<dbReference type="PROSITE" id="PS50026">
    <property type="entry name" value="EGF_3"/>
    <property type="match status" value="1"/>
</dbReference>
<dbReference type="Bgee" id="ENSORLG00000027404">
    <property type="expression patterns" value="Expressed in pharyngeal gill and 12 other cell types or tissues"/>
</dbReference>
<dbReference type="PROSITE" id="PS00022">
    <property type="entry name" value="EGF_1"/>
    <property type="match status" value="1"/>
</dbReference>
<dbReference type="Pfam" id="PF12661">
    <property type="entry name" value="hEGF"/>
    <property type="match status" value="1"/>
</dbReference>
<dbReference type="SUPFAM" id="SSF57196">
    <property type="entry name" value="EGF/Laminin"/>
    <property type="match status" value="1"/>
</dbReference>
<dbReference type="STRING" id="8090.ENSORLP00000032863"/>
<protein>
    <recommendedName>
        <fullName evidence="5">EGF-like domain-containing protein</fullName>
    </recommendedName>
</protein>
<dbReference type="Ensembl" id="ENSORLT00000039672.1">
    <property type="protein sequence ID" value="ENSORLP00000032863.1"/>
    <property type="gene ID" value="ENSORLG00000027404.1"/>
</dbReference>
<evidence type="ECO:0000256" key="4">
    <source>
        <dbReference type="PROSITE-ProRule" id="PRU00076"/>
    </source>
</evidence>
<sequence>SQHLLPMWSYINAKNSSRVYIPISPFPSYNGGICVDGVNWFRCECAPGFAGPDCRISELNNTSET</sequence>
<accession>A0A3B3HMC3</accession>
<evidence type="ECO:0000313" key="6">
    <source>
        <dbReference type="Ensembl" id="ENSORLP00000032863.1"/>
    </source>
</evidence>
<keyword evidence="1 4" id="KW-0245">EGF-like domain</keyword>
<evidence type="ECO:0000256" key="1">
    <source>
        <dbReference type="ARBA" id="ARBA00022536"/>
    </source>
</evidence>
<dbReference type="Proteomes" id="UP000001038">
    <property type="component" value="Chromosome 24"/>
</dbReference>
<dbReference type="InParanoid" id="A0A3B3HMC3"/>
<keyword evidence="3 4" id="KW-1015">Disulfide bond</keyword>
<proteinExistence type="predicted"/>